<dbReference type="InterPro" id="IPR012165">
    <property type="entry name" value="Cyt_c3_hydrogenase_gsu"/>
</dbReference>
<evidence type="ECO:0000313" key="15">
    <source>
        <dbReference type="EMBL" id="HHF98999.1"/>
    </source>
</evidence>
<keyword evidence="10 11" id="KW-0411">Iron-sulfur</keyword>
<keyword evidence="6 11" id="KW-0274">FAD</keyword>
<protein>
    <recommendedName>
        <fullName evidence="11">Dihydroorotate dehydrogenase B (NAD(+)), electron transfer subunit</fullName>
    </recommendedName>
    <alternativeName>
        <fullName evidence="11">Dihydroorotate oxidase B, electron transfer subunit</fullName>
    </alternativeName>
</protein>
<comment type="cofactor">
    <cofactor evidence="13">
        <name>[2Fe-2S] cluster</name>
        <dbReference type="ChEBI" id="CHEBI:190135"/>
    </cofactor>
    <text evidence="13">Binds 1 [2Fe-2S] cluster per subunit.</text>
</comment>
<dbReference type="InterPro" id="IPR017927">
    <property type="entry name" value="FAD-bd_FR_type"/>
</dbReference>
<dbReference type="SUPFAM" id="SSF52343">
    <property type="entry name" value="Ferredoxin reductase-like, C-terminal NADP-linked domain"/>
    <property type="match status" value="1"/>
</dbReference>
<keyword evidence="2 11" id="KW-0813">Transport</keyword>
<keyword evidence="5 11" id="KW-0479">Metal-binding</keyword>
<dbReference type="UniPathway" id="UPA00070">
    <property type="reaction ID" value="UER00945"/>
</dbReference>
<dbReference type="PROSITE" id="PS51384">
    <property type="entry name" value="FAD_FR"/>
    <property type="match status" value="1"/>
</dbReference>
<sequence>MKKIKVKILSNKNIKDDFFKLRLEFPFSDKIEPGQFVHIRIGESFPPLLRRPFSISNAGCGWIDIVYKVVGKGTRLLSEFKEGKKLDIIGPCGRGFSVSPLKKRYLLAGGGVGVSPLVFLSRRILEKNKNALVDVFLGFKKKEDVILEEDFSGENLTLHIATEDGSYGYKGVVSELVESHIKSLSSLSEVKVYACGPTDMLRVFARLCFKYKICCEVLMEEIIGCGVGACRGCVVKGKEGYMRVCQEGPAFDIKELSWE</sequence>
<evidence type="ECO:0000256" key="1">
    <source>
        <dbReference type="ARBA" id="ARBA00006422"/>
    </source>
</evidence>
<dbReference type="PIRSF" id="PIRSF006816">
    <property type="entry name" value="Cyc3_hyd_g"/>
    <property type="match status" value="1"/>
</dbReference>
<accession>A0A7V5M0Q6</accession>
<evidence type="ECO:0000256" key="2">
    <source>
        <dbReference type="ARBA" id="ARBA00022448"/>
    </source>
</evidence>
<dbReference type="InterPro" id="IPR050353">
    <property type="entry name" value="PyrK_electron_transfer"/>
</dbReference>
<dbReference type="InterPro" id="IPR023455">
    <property type="entry name" value="Dihydroorotate_DHASE_ETsu"/>
</dbReference>
<dbReference type="CDD" id="cd06218">
    <property type="entry name" value="DHOD_e_trans"/>
    <property type="match status" value="1"/>
</dbReference>
<dbReference type="GO" id="GO:0046872">
    <property type="term" value="F:metal ion binding"/>
    <property type="evidence" value="ECO:0007669"/>
    <property type="project" value="UniProtKB-KW"/>
</dbReference>
<dbReference type="InterPro" id="IPR037117">
    <property type="entry name" value="Dihydroorotate_DH_ele_sf"/>
</dbReference>
<dbReference type="Gene3D" id="2.10.240.10">
    <property type="entry name" value="Dihydroorotate dehydrogenase, electron transfer subunit"/>
    <property type="match status" value="1"/>
</dbReference>
<evidence type="ECO:0000256" key="9">
    <source>
        <dbReference type="ARBA" id="ARBA00023004"/>
    </source>
</evidence>
<keyword evidence="8 11" id="KW-0249">Electron transport</keyword>
<comment type="cofactor">
    <cofactor evidence="11">
        <name>[2Fe-2S] cluster</name>
        <dbReference type="ChEBI" id="CHEBI:190135"/>
    </cofactor>
    <text evidence="11">Binds 1 [2Fe-2S] cluster per subunit.</text>
</comment>
<dbReference type="GO" id="GO:0051537">
    <property type="term" value="F:2 iron, 2 sulfur cluster binding"/>
    <property type="evidence" value="ECO:0007669"/>
    <property type="project" value="UniProtKB-KW"/>
</dbReference>
<dbReference type="InterPro" id="IPR039261">
    <property type="entry name" value="FNR_nucleotide-bd"/>
</dbReference>
<keyword evidence="4 11" id="KW-0001">2Fe-2S</keyword>
<feature type="binding site" evidence="11 13">
    <location>
        <position position="225"/>
    </location>
    <ligand>
        <name>[2Fe-2S] cluster</name>
        <dbReference type="ChEBI" id="CHEBI:190135"/>
    </ligand>
</feature>
<gene>
    <name evidence="11" type="primary">pyrK</name>
    <name evidence="15" type="ORF">ENL39_05900</name>
</gene>
<dbReference type="AlphaFoldDB" id="A0A7V5M0Q6"/>
<comment type="similarity">
    <text evidence="1 11">Belongs to the PyrK family.</text>
</comment>
<comment type="caution">
    <text evidence="15">The sequence shown here is derived from an EMBL/GenBank/DDBJ whole genome shotgun (WGS) entry which is preliminary data.</text>
</comment>
<comment type="cofactor">
    <cofactor evidence="11 12">
        <name>FAD</name>
        <dbReference type="ChEBI" id="CHEBI:57692"/>
    </cofactor>
    <text evidence="11 12">Binds 1 FAD per subunit.</text>
</comment>
<comment type="pathway">
    <text evidence="11">Pyrimidine metabolism; UMP biosynthesis via de novo pathway; orotate from (S)-dihydroorotate (NAD(+) route): step 1/1.</text>
</comment>
<evidence type="ECO:0000256" key="13">
    <source>
        <dbReference type="PIRSR" id="PIRSR006816-2"/>
    </source>
</evidence>
<evidence type="ECO:0000256" key="11">
    <source>
        <dbReference type="HAMAP-Rule" id="MF_01211"/>
    </source>
</evidence>
<evidence type="ECO:0000256" key="10">
    <source>
        <dbReference type="ARBA" id="ARBA00023014"/>
    </source>
</evidence>
<dbReference type="SUPFAM" id="SSF63380">
    <property type="entry name" value="Riboflavin synthase domain-like"/>
    <property type="match status" value="1"/>
</dbReference>
<dbReference type="InterPro" id="IPR001433">
    <property type="entry name" value="OxRdtase_FAD/NAD-bd"/>
</dbReference>
<evidence type="ECO:0000256" key="5">
    <source>
        <dbReference type="ARBA" id="ARBA00022723"/>
    </source>
</evidence>
<dbReference type="PANTHER" id="PTHR43513:SF3">
    <property type="entry name" value="DIHYDROOROTATE DEHYDROGENASE B (NAD(+)), ELECTRON TRANSFER SUBUNIT-RELATED"/>
    <property type="match status" value="1"/>
</dbReference>
<evidence type="ECO:0000259" key="14">
    <source>
        <dbReference type="PROSITE" id="PS51384"/>
    </source>
</evidence>
<keyword evidence="9 11" id="KW-0408">Iron</keyword>
<dbReference type="Proteomes" id="UP000886070">
    <property type="component" value="Unassembled WGS sequence"/>
</dbReference>
<dbReference type="Pfam" id="PF00970">
    <property type="entry name" value="FAD_binding_6"/>
    <property type="match status" value="1"/>
</dbReference>
<feature type="binding site" evidence="11 13">
    <location>
        <position position="233"/>
    </location>
    <ligand>
        <name>[2Fe-2S] cluster</name>
        <dbReference type="ChEBI" id="CHEBI:190135"/>
    </ligand>
</feature>
<evidence type="ECO:0000256" key="4">
    <source>
        <dbReference type="ARBA" id="ARBA00022714"/>
    </source>
</evidence>
<dbReference type="GO" id="GO:0016491">
    <property type="term" value="F:oxidoreductase activity"/>
    <property type="evidence" value="ECO:0007669"/>
    <property type="project" value="InterPro"/>
</dbReference>
<evidence type="ECO:0000256" key="8">
    <source>
        <dbReference type="ARBA" id="ARBA00022982"/>
    </source>
</evidence>
<feature type="binding site" evidence="11 13">
    <location>
        <position position="230"/>
    </location>
    <ligand>
        <name>[2Fe-2S] cluster</name>
        <dbReference type="ChEBI" id="CHEBI:190135"/>
    </ligand>
</feature>
<reference evidence="15" key="1">
    <citation type="journal article" date="2020" name="mSystems">
        <title>Genome- and Community-Level Interaction Insights into Carbon Utilization and Element Cycling Functions of Hydrothermarchaeota in Hydrothermal Sediment.</title>
        <authorList>
            <person name="Zhou Z."/>
            <person name="Liu Y."/>
            <person name="Xu W."/>
            <person name="Pan J."/>
            <person name="Luo Z.H."/>
            <person name="Li M."/>
        </authorList>
    </citation>
    <scope>NUCLEOTIDE SEQUENCE [LARGE SCALE GENOMIC DNA]</scope>
    <source>
        <strain evidence="15">HyVt-92</strain>
    </source>
</reference>
<dbReference type="PANTHER" id="PTHR43513">
    <property type="entry name" value="DIHYDROOROTATE DEHYDROGENASE B (NAD(+)), ELECTRON TRANSFER SUBUNIT"/>
    <property type="match status" value="1"/>
</dbReference>
<evidence type="ECO:0000256" key="7">
    <source>
        <dbReference type="ARBA" id="ARBA00022975"/>
    </source>
</evidence>
<dbReference type="EMBL" id="DRTT01000163">
    <property type="protein sequence ID" value="HHF98999.1"/>
    <property type="molecule type" value="Genomic_DNA"/>
</dbReference>
<proteinExistence type="inferred from homology"/>
<dbReference type="Pfam" id="PF00175">
    <property type="entry name" value="NAD_binding_1"/>
    <property type="match status" value="1"/>
</dbReference>
<evidence type="ECO:0000256" key="12">
    <source>
        <dbReference type="PIRSR" id="PIRSR006816-1"/>
    </source>
</evidence>
<feature type="binding site" evidence="11 12">
    <location>
        <begin position="51"/>
        <end position="54"/>
    </location>
    <ligand>
        <name>FAD</name>
        <dbReference type="ChEBI" id="CHEBI:57692"/>
    </ligand>
</feature>
<dbReference type="Pfam" id="PF10418">
    <property type="entry name" value="DHODB_Fe-S_bind"/>
    <property type="match status" value="1"/>
</dbReference>
<comment type="function">
    <text evidence="11">Responsible for channeling the electrons from the oxidation of dihydroorotate from the FMN redox center in the PyrD type B subunit to the ultimate electron acceptor NAD(+).</text>
</comment>
<dbReference type="HAMAP" id="MF_01211">
    <property type="entry name" value="DHODB_Fe_S_bind"/>
    <property type="match status" value="1"/>
</dbReference>
<evidence type="ECO:0000256" key="3">
    <source>
        <dbReference type="ARBA" id="ARBA00022630"/>
    </source>
</evidence>
<dbReference type="GO" id="GO:0044205">
    <property type="term" value="P:'de novo' UMP biosynthetic process"/>
    <property type="evidence" value="ECO:0007669"/>
    <property type="project" value="UniProtKB-UniRule"/>
</dbReference>
<organism evidence="15">
    <name type="scientific">Aerophobetes bacterium</name>
    <dbReference type="NCBI Taxonomy" id="2030807"/>
    <lineage>
        <taxon>Bacteria</taxon>
        <taxon>Candidatus Aerophobota</taxon>
    </lineage>
</organism>
<dbReference type="InterPro" id="IPR017938">
    <property type="entry name" value="Riboflavin_synthase-like_b-brl"/>
</dbReference>
<dbReference type="Gene3D" id="3.40.50.80">
    <property type="entry name" value="Nucleotide-binding domain of ferredoxin-NADP reductase (FNR) module"/>
    <property type="match status" value="1"/>
</dbReference>
<dbReference type="GO" id="GO:0009055">
    <property type="term" value="F:electron transfer activity"/>
    <property type="evidence" value="ECO:0007669"/>
    <property type="project" value="UniProtKB-UniRule"/>
</dbReference>
<dbReference type="InterPro" id="IPR008333">
    <property type="entry name" value="Cbr1-like_FAD-bd_dom"/>
</dbReference>
<evidence type="ECO:0000256" key="6">
    <source>
        <dbReference type="ARBA" id="ARBA00022827"/>
    </source>
</evidence>
<dbReference type="GO" id="GO:0050660">
    <property type="term" value="F:flavin adenine dinucleotide binding"/>
    <property type="evidence" value="ECO:0007669"/>
    <property type="project" value="InterPro"/>
</dbReference>
<feature type="binding site" evidence="11 13">
    <location>
        <position position="245"/>
    </location>
    <ligand>
        <name>[2Fe-2S] cluster</name>
        <dbReference type="ChEBI" id="CHEBI:190135"/>
    </ligand>
</feature>
<comment type="caution">
    <text evidence="11">Lacks conserved residue(s) required for the propagation of feature annotation.</text>
</comment>
<keyword evidence="7 11" id="KW-0665">Pyrimidine biosynthesis</keyword>
<name>A0A7V5M0Q6_UNCAE</name>
<dbReference type="InterPro" id="IPR019480">
    <property type="entry name" value="Dihydroorotate_DH_Fe-S-bd"/>
</dbReference>
<keyword evidence="3 11" id="KW-0285">Flavoprotein</keyword>
<comment type="subunit">
    <text evidence="11">Heterotetramer of 2 PyrK and 2 PyrD type B subunits.</text>
</comment>
<dbReference type="Gene3D" id="2.40.30.10">
    <property type="entry name" value="Translation factors"/>
    <property type="match status" value="1"/>
</dbReference>
<feature type="binding site" evidence="11 12">
    <location>
        <begin position="73"/>
        <end position="74"/>
    </location>
    <ligand>
        <name>FAD</name>
        <dbReference type="ChEBI" id="CHEBI:57692"/>
    </ligand>
</feature>
<feature type="domain" description="FAD-binding FR-type" evidence="14">
    <location>
        <begin position="1"/>
        <end position="98"/>
    </location>
</feature>